<accession>A0A1V9XDP1</accession>
<proteinExistence type="predicted"/>
<sequence>MNLNVRSLCGKQETSRAPTASQPSDERVELLRRFRLHSYLRTGSPQSAPITSAAGLMPRLIPLQIRFPCWPFGVHLLAKRNGQRPWTRLRDLSKALFAVWLLLRNTISPRRLDRPLLKAAIYCRPISYEKENANELISK</sequence>
<evidence type="ECO:0000256" key="1">
    <source>
        <dbReference type="SAM" id="MobiDB-lite"/>
    </source>
</evidence>
<name>A0A1V9XDP1_9ACAR</name>
<protein>
    <submittedName>
        <fullName evidence="2">Uncharacterized protein</fullName>
    </submittedName>
</protein>
<dbReference type="InParanoid" id="A0A1V9XDP1"/>
<evidence type="ECO:0000313" key="2">
    <source>
        <dbReference type="EMBL" id="OQR71670.1"/>
    </source>
</evidence>
<reference evidence="2 3" key="1">
    <citation type="journal article" date="2017" name="Gigascience">
        <title>Draft genome of the honey bee ectoparasitic mite, Tropilaelaps mercedesae, is shaped by the parasitic life history.</title>
        <authorList>
            <person name="Dong X."/>
            <person name="Armstrong S.D."/>
            <person name="Xia D."/>
            <person name="Makepeace B.L."/>
            <person name="Darby A.C."/>
            <person name="Kadowaki T."/>
        </authorList>
    </citation>
    <scope>NUCLEOTIDE SEQUENCE [LARGE SCALE GENOMIC DNA]</scope>
    <source>
        <strain evidence="2">Wuxi-XJTLU</strain>
    </source>
</reference>
<organism evidence="2 3">
    <name type="scientific">Tropilaelaps mercedesae</name>
    <dbReference type="NCBI Taxonomy" id="418985"/>
    <lineage>
        <taxon>Eukaryota</taxon>
        <taxon>Metazoa</taxon>
        <taxon>Ecdysozoa</taxon>
        <taxon>Arthropoda</taxon>
        <taxon>Chelicerata</taxon>
        <taxon>Arachnida</taxon>
        <taxon>Acari</taxon>
        <taxon>Parasitiformes</taxon>
        <taxon>Mesostigmata</taxon>
        <taxon>Gamasina</taxon>
        <taxon>Dermanyssoidea</taxon>
        <taxon>Laelapidae</taxon>
        <taxon>Tropilaelaps</taxon>
    </lineage>
</organism>
<dbReference type="EMBL" id="MNPL01013874">
    <property type="protein sequence ID" value="OQR71670.1"/>
    <property type="molecule type" value="Genomic_DNA"/>
</dbReference>
<keyword evidence="3" id="KW-1185">Reference proteome</keyword>
<dbReference type="Proteomes" id="UP000192247">
    <property type="component" value="Unassembled WGS sequence"/>
</dbReference>
<feature type="region of interest" description="Disordered" evidence="1">
    <location>
        <begin position="1"/>
        <end position="24"/>
    </location>
</feature>
<comment type="caution">
    <text evidence="2">The sequence shown here is derived from an EMBL/GenBank/DDBJ whole genome shotgun (WGS) entry which is preliminary data.</text>
</comment>
<dbReference type="AlphaFoldDB" id="A0A1V9XDP1"/>
<gene>
    <name evidence="2" type="ORF">BIW11_10862</name>
</gene>
<evidence type="ECO:0000313" key="3">
    <source>
        <dbReference type="Proteomes" id="UP000192247"/>
    </source>
</evidence>